<dbReference type="EMBL" id="HBEB01014721">
    <property type="protein sequence ID" value="CAD8275136.1"/>
    <property type="molecule type" value="Transcribed_RNA"/>
</dbReference>
<dbReference type="PROSITE" id="PS51471">
    <property type="entry name" value="FE2OG_OXY"/>
    <property type="match status" value="1"/>
</dbReference>
<reference evidence="4" key="1">
    <citation type="submission" date="2021-01" db="EMBL/GenBank/DDBJ databases">
        <authorList>
            <person name="Corre E."/>
            <person name="Pelletier E."/>
            <person name="Niang G."/>
            <person name="Scheremetjew M."/>
            <person name="Finn R."/>
            <person name="Kale V."/>
            <person name="Holt S."/>
            <person name="Cochrane G."/>
            <person name="Meng A."/>
            <person name="Brown T."/>
            <person name="Cohen L."/>
        </authorList>
    </citation>
    <scope>NUCLEOTIDE SEQUENCE</scope>
    <source>
        <strain evidence="4">RCC1537</strain>
    </source>
</reference>
<dbReference type="GO" id="GO:0005783">
    <property type="term" value="C:endoplasmic reticulum"/>
    <property type="evidence" value="ECO:0007669"/>
    <property type="project" value="TreeGrafter"/>
</dbReference>
<evidence type="ECO:0000256" key="1">
    <source>
        <dbReference type="ARBA" id="ARBA00022723"/>
    </source>
</evidence>
<evidence type="ECO:0000259" key="3">
    <source>
        <dbReference type="PROSITE" id="PS51471"/>
    </source>
</evidence>
<feature type="domain" description="Fe2OG dioxygenase" evidence="3">
    <location>
        <begin position="21"/>
        <end position="115"/>
    </location>
</feature>
<keyword evidence="1" id="KW-0479">Metal-binding</keyword>
<organism evidence="4">
    <name type="scientific">Diacronema lutheri</name>
    <name type="common">Unicellular marine alga</name>
    <name type="synonym">Monochrysis lutheri</name>
    <dbReference type="NCBI Taxonomy" id="2081491"/>
    <lineage>
        <taxon>Eukaryota</taxon>
        <taxon>Haptista</taxon>
        <taxon>Haptophyta</taxon>
        <taxon>Pavlovophyceae</taxon>
        <taxon>Pavlovales</taxon>
        <taxon>Pavlovaceae</taxon>
        <taxon>Diacronema</taxon>
    </lineage>
</organism>
<keyword evidence="2" id="KW-0408">Iron</keyword>
<dbReference type="InterPro" id="IPR045054">
    <property type="entry name" value="P4HA-like"/>
</dbReference>
<dbReference type="InterPro" id="IPR044862">
    <property type="entry name" value="Pro_4_hyd_alph_FE2OG_OXY"/>
</dbReference>
<dbReference type="Gene3D" id="2.60.120.620">
    <property type="entry name" value="q2cbj1_9rhob like domain"/>
    <property type="match status" value="1"/>
</dbReference>
<evidence type="ECO:0000256" key="2">
    <source>
        <dbReference type="ARBA" id="ARBA00023004"/>
    </source>
</evidence>
<dbReference type="Pfam" id="PF13640">
    <property type="entry name" value="2OG-FeII_Oxy_3"/>
    <property type="match status" value="1"/>
</dbReference>
<dbReference type="PANTHER" id="PTHR10869:SF238">
    <property type="entry name" value="PROLYL 4-HYDROXYLASE 6-RELATED"/>
    <property type="match status" value="1"/>
</dbReference>
<dbReference type="GO" id="GO:0046872">
    <property type="term" value="F:metal ion binding"/>
    <property type="evidence" value="ECO:0007669"/>
    <property type="project" value="UniProtKB-KW"/>
</dbReference>
<name>A0A7R9UT84_DIALT</name>
<dbReference type="AlphaFoldDB" id="A0A7R9UT84"/>
<dbReference type="InterPro" id="IPR005123">
    <property type="entry name" value="Oxoglu/Fe-dep_dioxygenase_dom"/>
</dbReference>
<evidence type="ECO:0000313" key="4">
    <source>
        <dbReference type="EMBL" id="CAD8275136.1"/>
    </source>
</evidence>
<proteinExistence type="predicted"/>
<gene>
    <name evidence="4" type="ORF">PLUT1463_LOCUS9452</name>
</gene>
<dbReference type="GO" id="GO:0004656">
    <property type="term" value="F:procollagen-proline 4-dioxygenase activity"/>
    <property type="evidence" value="ECO:0007669"/>
    <property type="project" value="TreeGrafter"/>
</dbReference>
<accession>A0A7R9UT84</accession>
<protein>
    <recommendedName>
        <fullName evidence="3">Fe2OG dioxygenase domain-containing protein</fullName>
    </recommendedName>
</protein>
<sequence>MGLPKRRLRVAEGIWVKADRRYVVIRDATVVHYREGEGVAPHVDGKDATLLVYLNTVAEGAGGRTVFVEDGFASRPQAGRALMYWSKNELLHYSEAINRGEKWVLQLLIDFRHADAGTGPYVDFATGQVIRGI</sequence>
<dbReference type="PANTHER" id="PTHR10869">
    <property type="entry name" value="PROLYL 4-HYDROXYLASE ALPHA SUBUNIT"/>
    <property type="match status" value="1"/>
</dbReference>